<feature type="compositionally biased region" description="Basic and acidic residues" evidence="7">
    <location>
        <begin position="1207"/>
        <end position="1220"/>
    </location>
</feature>
<feature type="region of interest" description="Disordered" evidence="7">
    <location>
        <begin position="139"/>
        <end position="262"/>
    </location>
</feature>
<feature type="transmembrane region" description="Helical" evidence="8">
    <location>
        <begin position="318"/>
        <end position="339"/>
    </location>
</feature>
<feature type="transmembrane region" description="Helical" evidence="8">
    <location>
        <begin position="484"/>
        <end position="508"/>
    </location>
</feature>
<gene>
    <name evidence="12" type="primary">LOC108675231</name>
</gene>
<evidence type="ECO:0000256" key="1">
    <source>
        <dbReference type="ARBA" id="ARBA00004141"/>
    </source>
</evidence>
<protein>
    <submittedName>
        <fullName evidence="12">Uncharacterized protein LOC108675231</fullName>
    </submittedName>
</protein>
<feature type="compositionally biased region" description="Polar residues" evidence="7">
    <location>
        <begin position="592"/>
        <end position="603"/>
    </location>
</feature>
<dbReference type="InterPro" id="IPR059081">
    <property type="entry name" value="PRRT3-4"/>
</dbReference>
<keyword evidence="4 9" id="KW-0732">Signal</keyword>
<feature type="compositionally biased region" description="Basic residues" evidence="7">
    <location>
        <begin position="1032"/>
        <end position="1043"/>
    </location>
</feature>
<evidence type="ECO:0000256" key="9">
    <source>
        <dbReference type="SAM" id="SignalP"/>
    </source>
</evidence>
<evidence type="ECO:0000313" key="11">
    <source>
        <dbReference type="Proteomes" id="UP000694843"/>
    </source>
</evidence>
<dbReference type="RefSeq" id="XP_018018715.1">
    <property type="nucleotide sequence ID" value="XM_018163226.2"/>
</dbReference>
<feature type="compositionally biased region" description="Polar residues" evidence="7">
    <location>
        <begin position="88"/>
        <end position="104"/>
    </location>
</feature>
<feature type="transmembrane region" description="Helical" evidence="8">
    <location>
        <begin position="283"/>
        <end position="306"/>
    </location>
</feature>
<evidence type="ECO:0000256" key="4">
    <source>
        <dbReference type="ARBA" id="ARBA00022729"/>
    </source>
</evidence>
<feature type="compositionally biased region" description="Basic and acidic residues" evidence="7">
    <location>
        <begin position="1168"/>
        <end position="1188"/>
    </location>
</feature>
<evidence type="ECO:0000256" key="5">
    <source>
        <dbReference type="ARBA" id="ARBA00022989"/>
    </source>
</evidence>
<feature type="domain" description="Proline-rich transmembrane protein 3/4" evidence="10">
    <location>
        <begin position="292"/>
        <end position="543"/>
    </location>
</feature>
<dbReference type="Pfam" id="PF25987">
    <property type="entry name" value="PRRT3"/>
    <property type="match status" value="1"/>
</dbReference>
<name>A0A8B7NYD0_HYAAZ</name>
<feature type="chain" id="PRO_5034690600" evidence="9">
    <location>
        <begin position="24"/>
        <end position="1309"/>
    </location>
</feature>
<feature type="compositionally biased region" description="Polar residues" evidence="7">
    <location>
        <begin position="1046"/>
        <end position="1056"/>
    </location>
</feature>
<evidence type="ECO:0000256" key="7">
    <source>
        <dbReference type="SAM" id="MobiDB-lite"/>
    </source>
</evidence>
<dbReference type="KEGG" id="hazt:108675231"/>
<reference evidence="12" key="1">
    <citation type="submission" date="2025-08" db="UniProtKB">
        <authorList>
            <consortium name="RefSeq"/>
        </authorList>
    </citation>
    <scope>IDENTIFICATION</scope>
    <source>
        <tissue evidence="12">Whole organism</tissue>
    </source>
</reference>
<dbReference type="GeneID" id="108675231"/>
<keyword evidence="11" id="KW-1185">Reference proteome</keyword>
<dbReference type="OrthoDB" id="6360038at2759"/>
<dbReference type="Proteomes" id="UP000694843">
    <property type="component" value="Unplaced"/>
</dbReference>
<sequence>MKLNLFIAFTCSTLLCKASLFEASKVNLKDAGPEYLHERQQTAPQSRHSINAPHPSQRFQSNSPLEESVRPDIANHFSDMRRKRSTTQEKNTVATSGSSTNNGVDEQLNTILHASPNTAANNNKKKIDTMKLTAVKTAAPEERDVGRTKENHEIEAKISNITSVSERPRGDDPEIQYDKVGGKEGSINEFLMGPPAALQGPDNDAISNDNDFPDSPAKSDPNSDTEVDSDHKPATELHGSISPLQDQGYGVSEGTMSVTPGSQPTPRLSWLAEFLCSGRGPGWLALNIILLVFIILAAILSLFRLLGLRSCTALLSRTLYLFVMILCFTASAFTAVHLIHLCFGGKEGLPLVLTLILTHTPVPCLTVALCLVLQSILEAAREPWPISCAVLGRVSIVLVLASVASDIAVSLLHSTALLITCRVTLTAVALLPVFVFLLKYCRIREVHAALCREIQGELKLMVPPAKDSVAYEQRAAQYLLRDILSLWATLLLVACIVTVVLWGCNLSLSVFFSLPRVPVWLWWFCHSTNVLFQIILIILLIISCAITLDGRHISIWHKIFAVPKDIFSSPESESESAKRNFVYERVSYSSGIESSQRTSSSQNETDESDGRTPVSLNPQVAPSIRPRVTLQRSATFNCAPRMPLVYGYHPGYPHLLPQYYQRAGSYAQIHQHQAMPSSMLVNEAGFVRFNMPVQNFSYPVTMEQPEEMMKPNEGILLQAGDPNLFHPHMDIEYNSLRRFPRRYAGRQVTNIPEDPDSGHKFNPPEIRMIAHNSSNSEYAMSAGSVPVSPYHALPLLPAYPPAVMHAPIMSSFHPSVPSSTSASVDIKPYQSPPALPSRAGSFRNHYAAQTSPASSPLSSPYQLLPVGPNSYLLNQPSQRSSPSPHPPVLTPVSSSPYHGGLPVVKQRSSRPTSPAIHSLAFPPPPPVPSNSPSRSDHQQPQSPVDFDTSRPASRLSAAKLAGGPSSPPYSNHGSSPDTGHFKKPLNYDGSQKNLEYALNTPRNDANAQQLDETKSIESTVRDILTSCERPVFRPRKHPHRGRLPLRNQSFNRNDTQNIYENGPSANRNYQHEADHIDMDTISNAADGCVTDDDLPQDPVRNSAPSLKRNHSTAGCYYPKERKEPQCQTDDEGNKYSSYRLSQIGSKPVEWYGTWAGRRKSRNGAYSVDTEKNSVERSSADNRNSEKRLSSRASSILSLYNKLKSRKEKPPKDDSSEGTEKDETEVSQASTSDDTPTPSEKTADGISIATEGEKDLDNPLAEALDEIKDKSQDEADWTMDILSSSSVLSDFYKLKPDRPPPLPELAEVDG</sequence>
<comment type="subcellular location">
    <subcellularLocation>
        <location evidence="1">Membrane</location>
        <topology evidence="1">Multi-pass membrane protein</topology>
    </subcellularLocation>
</comment>
<keyword evidence="5 8" id="KW-1133">Transmembrane helix</keyword>
<feature type="region of interest" description="Disordered" evidence="7">
    <location>
        <begin position="868"/>
        <end position="988"/>
    </location>
</feature>
<evidence type="ECO:0000259" key="10">
    <source>
        <dbReference type="Pfam" id="PF25987"/>
    </source>
</evidence>
<evidence type="ECO:0000256" key="2">
    <source>
        <dbReference type="ARBA" id="ARBA00022553"/>
    </source>
</evidence>
<organism evidence="11 12">
    <name type="scientific">Hyalella azteca</name>
    <name type="common">Amphipod</name>
    <dbReference type="NCBI Taxonomy" id="294128"/>
    <lineage>
        <taxon>Eukaryota</taxon>
        <taxon>Metazoa</taxon>
        <taxon>Ecdysozoa</taxon>
        <taxon>Arthropoda</taxon>
        <taxon>Crustacea</taxon>
        <taxon>Multicrustacea</taxon>
        <taxon>Malacostraca</taxon>
        <taxon>Eumalacostraca</taxon>
        <taxon>Peracarida</taxon>
        <taxon>Amphipoda</taxon>
        <taxon>Senticaudata</taxon>
        <taxon>Talitrida</taxon>
        <taxon>Talitroidea</taxon>
        <taxon>Hyalellidae</taxon>
        <taxon>Hyalella</taxon>
    </lineage>
</organism>
<feature type="region of interest" description="Disordered" evidence="7">
    <location>
        <begin position="38"/>
        <end position="104"/>
    </location>
</feature>
<feature type="transmembrane region" description="Helical" evidence="8">
    <location>
        <begin position="384"/>
        <end position="404"/>
    </location>
</feature>
<evidence type="ECO:0000256" key="6">
    <source>
        <dbReference type="ARBA" id="ARBA00023136"/>
    </source>
</evidence>
<feature type="compositionally biased region" description="Basic and acidic residues" evidence="7">
    <location>
        <begin position="166"/>
        <end position="182"/>
    </location>
</feature>
<feature type="region of interest" description="Disordered" evidence="7">
    <location>
        <begin position="1290"/>
        <end position="1309"/>
    </location>
</feature>
<feature type="compositionally biased region" description="Basic and acidic residues" evidence="7">
    <location>
        <begin position="139"/>
        <end position="156"/>
    </location>
</feature>
<proteinExistence type="predicted"/>
<feature type="region of interest" description="Disordered" evidence="7">
    <location>
        <begin position="1087"/>
        <end position="1257"/>
    </location>
</feature>
<feature type="signal peptide" evidence="9">
    <location>
        <begin position="1"/>
        <end position="23"/>
    </location>
</feature>
<feature type="region of interest" description="Disordered" evidence="7">
    <location>
        <begin position="592"/>
        <end position="619"/>
    </location>
</feature>
<feature type="compositionally biased region" description="Polar residues" evidence="7">
    <location>
        <begin position="1225"/>
        <end position="1239"/>
    </location>
</feature>
<evidence type="ECO:0000256" key="3">
    <source>
        <dbReference type="ARBA" id="ARBA00022692"/>
    </source>
</evidence>
<keyword evidence="3 8" id="KW-0812">Transmembrane</keyword>
<keyword evidence="6 8" id="KW-0472">Membrane</keyword>
<accession>A0A8B7NYD0</accession>
<keyword evidence="2" id="KW-0597">Phosphoprotein</keyword>
<evidence type="ECO:0000256" key="8">
    <source>
        <dbReference type="SAM" id="Phobius"/>
    </source>
</evidence>
<feature type="transmembrane region" description="Helical" evidence="8">
    <location>
        <begin position="416"/>
        <end position="438"/>
    </location>
</feature>
<feature type="region of interest" description="Disordered" evidence="7">
    <location>
        <begin position="817"/>
        <end position="840"/>
    </location>
</feature>
<evidence type="ECO:0000313" key="12">
    <source>
        <dbReference type="RefSeq" id="XP_018018715.1"/>
    </source>
</evidence>
<feature type="compositionally biased region" description="Polar residues" evidence="7">
    <location>
        <begin position="968"/>
        <end position="977"/>
    </location>
</feature>
<feature type="region of interest" description="Disordered" evidence="7">
    <location>
        <begin position="1032"/>
        <end position="1056"/>
    </location>
</feature>
<feature type="transmembrane region" description="Helical" evidence="8">
    <location>
        <begin position="520"/>
        <end position="548"/>
    </location>
</feature>
<feature type="transmembrane region" description="Helical" evidence="8">
    <location>
        <begin position="351"/>
        <end position="372"/>
    </location>
</feature>
<feature type="compositionally biased region" description="Polar residues" evidence="7">
    <location>
        <begin position="1134"/>
        <end position="1144"/>
    </location>
</feature>